<dbReference type="InterPro" id="IPR011333">
    <property type="entry name" value="SKP1/BTB/POZ_sf"/>
</dbReference>
<evidence type="ECO:0000313" key="3">
    <source>
        <dbReference type="Proteomes" id="UP000000305"/>
    </source>
</evidence>
<accession>E9HI38</accession>
<dbReference type="SMART" id="SM00225">
    <property type="entry name" value="BTB"/>
    <property type="match status" value="1"/>
</dbReference>
<organism evidence="2 3">
    <name type="scientific">Daphnia pulex</name>
    <name type="common">Water flea</name>
    <dbReference type="NCBI Taxonomy" id="6669"/>
    <lineage>
        <taxon>Eukaryota</taxon>
        <taxon>Metazoa</taxon>
        <taxon>Ecdysozoa</taxon>
        <taxon>Arthropoda</taxon>
        <taxon>Crustacea</taxon>
        <taxon>Branchiopoda</taxon>
        <taxon>Diplostraca</taxon>
        <taxon>Cladocera</taxon>
        <taxon>Anomopoda</taxon>
        <taxon>Daphniidae</taxon>
        <taxon>Daphnia</taxon>
    </lineage>
</organism>
<reference evidence="2 3" key="1">
    <citation type="journal article" date="2011" name="Science">
        <title>The ecoresponsive genome of Daphnia pulex.</title>
        <authorList>
            <person name="Colbourne J.K."/>
            <person name="Pfrender M.E."/>
            <person name="Gilbert D."/>
            <person name="Thomas W.K."/>
            <person name="Tucker A."/>
            <person name="Oakley T.H."/>
            <person name="Tokishita S."/>
            <person name="Aerts A."/>
            <person name="Arnold G.J."/>
            <person name="Basu M.K."/>
            <person name="Bauer D.J."/>
            <person name="Caceres C.E."/>
            <person name="Carmel L."/>
            <person name="Casola C."/>
            <person name="Choi J.H."/>
            <person name="Detter J.C."/>
            <person name="Dong Q."/>
            <person name="Dusheyko S."/>
            <person name="Eads B.D."/>
            <person name="Frohlich T."/>
            <person name="Geiler-Samerotte K.A."/>
            <person name="Gerlach D."/>
            <person name="Hatcher P."/>
            <person name="Jogdeo S."/>
            <person name="Krijgsveld J."/>
            <person name="Kriventseva E.V."/>
            <person name="Kultz D."/>
            <person name="Laforsch C."/>
            <person name="Lindquist E."/>
            <person name="Lopez J."/>
            <person name="Manak J.R."/>
            <person name="Muller J."/>
            <person name="Pangilinan J."/>
            <person name="Patwardhan R.P."/>
            <person name="Pitluck S."/>
            <person name="Pritham E.J."/>
            <person name="Rechtsteiner A."/>
            <person name="Rho M."/>
            <person name="Rogozin I.B."/>
            <person name="Sakarya O."/>
            <person name="Salamov A."/>
            <person name="Schaack S."/>
            <person name="Shapiro H."/>
            <person name="Shiga Y."/>
            <person name="Skalitzky C."/>
            <person name="Smith Z."/>
            <person name="Souvorov A."/>
            <person name="Sung W."/>
            <person name="Tang Z."/>
            <person name="Tsuchiya D."/>
            <person name="Tu H."/>
            <person name="Vos H."/>
            <person name="Wang M."/>
            <person name="Wolf Y.I."/>
            <person name="Yamagata H."/>
            <person name="Yamada T."/>
            <person name="Ye Y."/>
            <person name="Shaw J.R."/>
            <person name="Andrews J."/>
            <person name="Crease T.J."/>
            <person name="Tang H."/>
            <person name="Lucas S.M."/>
            <person name="Robertson H.M."/>
            <person name="Bork P."/>
            <person name="Koonin E.V."/>
            <person name="Zdobnov E.M."/>
            <person name="Grigoriev I.V."/>
            <person name="Lynch M."/>
            <person name="Boore J.L."/>
        </authorList>
    </citation>
    <scope>NUCLEOTIDE SEQUENCE [LARGE SCALE GENOMIC DNA]</scope>
</reference>
<dbReference type="eggNOG" id="KOG1987">
    <property type="taxonomic scope" value="Eukaryota"/>
</dbReference>
<dbReference type="OMA" id="FKEQMHT"/>
<dbReference type="GO" id="GO:0030162">
    <property type="term" value="P:regulation of proteolysis"/>
    <property type="evidence" value="ECO:0000318"/>
    <property type="project" value="GO_Central"/>
</dbReference>
<dbReference type="Pfam" id="PF00651">
    <property type="entry name" value="BTB"/>
    <property type="match status" value="1"/>
</dbReference>
<dbReference type="PANTHER" id="PTHR24413">
    <property type="entry name" value="SPECKLE-TYPE POZ PROTEIN"/>
    <property type="match status" value="1"/>
</dbReference>
<dbReference type="EMBL" id="GL732652">
    <property type="protein sequence ID" value="EFX68587.1"/>
    <property type="molecule type" value="Genomic_DNA"/>
</dbReference>
<dbReference type="AlphaFoldDB" id="E9HI38"/>
<evidence type="ECO:0000259" key="1">
    <source>
        <dbReference type="PROSITE" id="PS50097"/>
    </source>
</evidence>
<dbReference type="FunFam" id="3.30.710.10:FF:000242">
    <property type="entry name" value="Uncharacterized protein"/>
    <property type="match status" value="1"/>
</dbReference>
<dbReference type="Proteomes" id="UP000000305">
    <property type="component" value="Unassembled WGS sequence"/>
</dbReference>
<dbReference type="PhylomeDB" id="E9HI38"/>
<dbReference type="KEGG" id="dpx:DAPPUDRAFT_218200"/>
<protein>
    <recommendedName>
        <fullName evidence="1">BTB domain-containing protein</fullName>
    </recommendedName>
</protein>
<dbReference type="GO" id="GO:0043161">
    <property type="term" value="P:proteasome-mediated ubiquitin-dependent protein catabolic process"/>
    <property type="evidence" value="ECO:0000318"/>
    <property type="project" value="GO_Central"/>
</dbReference>
<dbReference type="OrthoDB" id="6359816at2759"/>
<gene>
    <name evidence="2" type="ORF">DAPPUDRAFT_218200</name>
</gene>
<dbReference type="SUPFAM" id="SSF54695">
    <property type="entry name" value="POZ domain"/>
    <property type="match status" value="1"/>
</dbReference>
<dbReference type="InParanoid" id="E9HI38"/>
<dbReference type="InterPro" id="IPR000210">
    <property type="entry name" value="BTB/POZ_dom"/>
</dbReference>
<feature type="domain" description="BTB" evidence="1">
    <location>
        <begin position="4"/>
        <end position="71"/>
    </location>
</feature>
<dbReference type="PROSITE" id="PS50097">
    <property type="entry name" value="BTB"/>
    <property type="match status" value="1"/>
</dbReference>
<dbReference type="GO" id="GO:0005634">
    <property type="term" value="C:nucleus"/>
    <property type="evidence" value="ECO:0000318"/>
    <property type="project" value="GO_Central"/>
</dbReference>
<keyword evidence="3" id="KW-1185">Reference proteome</keyword>
<dbReference type="Gene3D" id="3.30.710.10">
    <property type="entry name" value="Potassium Channel Kv1.1, Chain A"/>
    <property type="match status" value="1"/>
</dbReference>
<evidence type="ECO:0000313" key="2">
    <source>
        <dbReference type="EMBL" id="EFX68587.1"/>
    </source>
</evidence>
<dbReference type="GO" id="GO:0031625">
    <property type="term" value="F:ubiquitin protein ligase binding"/>
    <property type="evidence" value="ECO:0000318"/>
    <property type="project" value="GO_Central"/>
</dbReference>
<dbReference type="Gene3D" id="1.25.40.420">
    <property type="match status" value="1"/>
</dbReference>
<proteinExistence type="predicted"/>
<sequence>MSFSDVIFKVGGNEFPAHKIILAARSEVFKAMFQHATKEKSTNHVEIEDIEPEIFKELLRFIYTGRLTAATMEEMAVGLLAVADKYLLTELKAACRRHLIRFMSIQNCLELLLLEENDHHPAYELREEAINFFKHHPAEVISTDEWKKAKKENQALLFDVQEVVLCSKPAQNEIPTSP</sequence>
<name>E9HI38_DAPPU</name>
<dbReference type="HOGENOM" id="CLU_004253_2_3_1"/>
<dbReference type="GO" id="GO:0005737">
    <property type="term" value="C:cytoplasm"/>
    <property type="evidence" value="ECO:0000318"/>
    <property type="project" value="GO_Central"/>
</dbReference>
<dbReference type="FunFam" id="1.25.40.420:FF:000030">
    <property type="entry name" value="Uncharacterized protein"/>
    <property type="match status" value="1"/>
</dbReference>